<evidence type="ECO:0000313" key="5">
    <source>
        <dbReference type="Proteomes" id="UP001068021"/>
    </source>
</evidence>
<feature type="transmembrane region" description="Helical" evidence="2">
    <location>
        <begin position="69"/>
        <end position="91"/>
    </location>
</feature>
<keyword evidence="5" id="KW-1185">Reference proteome</keyword>
<evidence type="ECO:0000313" key="3">
    <source>
        <dbReference type="EMBL" id="MCZ3365786.1"/>
    </source>
</evidence>
<feature type="transmembrane region" description="Helical" evidence="2">
    <location>
        <begin position="43"/>
        <end position="63"/>
    </location>
</feature>
<evidence type="ECO:0000256" key="2">
    <source>
        <dbReference type="SAM" id="Phobius"/>
    </source>
</evidence>
<name>A0A9E5DKV7_9EURY</name>
<feature type="coiled-coil region" evidence="1">
    <location>
        <begin position="221"/>
        <end position="251"/>
    </location>
</feature>
<reference evidence="4" key="1">
    <citation type="submission" date="2022-12" db="EMBL/GenBank/DDBJ databases">
        <title>Reclassification of two methanogenic archaea species isolated from the Kolyma lowland permafrost.</title>
        <authorList>
            <person name="Trubitsyn V.E."/>
            <person name="Rivkina E.M."/>
            <person name="Shcherbakova V.A."/>
        </authorList>
    </citation>
    <scope>NUCLEOTIDE SEQUENCE</scope>
    <source>
        <strain evidence="3">M2</strain>
        <strain evidence="4">MK4</strain>
    </source>
</reference>
<keyword evidence="1" id="KW-0175">Coiled coil</keyword>
<organism evidence="4">
    <name type="scientific">Methanobacterium veterum</name>
    <dbReference type="NCBI Taxonomy" id="408577"/>
    <lineage>
        <taxon>Archaea</taxon>
        <taxon>Methanobacteriati</taxon>
        <taxon>Methanobacteriota</taxon>
        <taxon>Methanomada group</taxon>
        <taxon>Methanobacteria</taxon>
        <taxon>Methanobacteriales</taxon>
        <taxon>Methanobacteriaceae</taxon>
        <taxon>Methanobacterium</taxon>
    </lineage>
</organism>
<feature type="transmembrane region" description="Helical" evidence="2">
    <location>
        <begin position="164"/>
        <end position="183"/>
    </location>
</feature>
<accession>A0A9E5DKV7</accession>
<sequence length="357" mass="40037">MKCKNCGAENPDGERYCKKCKKAFYEELSFKNAIYGVISGPNWFSIEVGVIIASIIAFVGYFITGPENIFFYSLLPASLVGGGVTSILSYNRNIRAAYDYLPSLNGTLTGLIIGFAGVFLFMTSIGDSNGSIFLLFMPSYAIWGFLGGIIGTFVNVIREKNIKLIIPFIMGLIVIAVFIGYSLNQSDMDAEYKDSLGDQIYYLAFDDLMQPEADSILNAKVNSTQQKIKNLKEAQERYQEMKIITKKAQASNYQMINNTMSTNEKEYAQALGEYINLKYNYYSEMETGISLAINGDTNGARMHYQTAQDLISKIQSQENSLKTIVNKNPQLKQYMEDQAVYIEKAAKEDKSKNKTFI</sequence>
<evidence type="ECO:0000313" key="4">
    <source>
        <dbReference type="EMBL" id="MCZ3371250.1"/>
    </source>
</evidence>
<proteinExistence type="predicted"/>
<keyword evidence="2" id="KW-0472">Membrane</keyword>
<comment type="caution">
    <text evidence="4">The sequence shown here is derived from an EMBL/GenBank/DDBJ whole genome shotgun (WGS) entry which is preliminary data.</text>
</comment>
<gene>
    <name evidence="4" type="ORF">O3H35_01215</name>
    <name evidence="3" type="ORF">O3H54_07800</name>
</gene>
<feature type="transmembrane region" description="Helical" evidence="2">
    <location>
        <begin position="103"/>
        <end position="126"/>
    </location>
</feature>
<protein>
    <submittedName>
        <fullName evidence="4">Uncharacterized protein</fullName>
    </submittedName>
</protein>
<dbReference type="RefSeq" id="WP_048081945.1">
    <property type="nucleotide sequence ID" value="NZ_JAPVER010000020.1"/>
</dbReference>
<dbReference type="EMBL" id="JAPVES010000024">
    <property type="protein sequence ID" value="MCZ3371250.1"/>
    <property type="molecule type" value="Genomic_DNA"/>
</dbReference>
<dbReference type="AlphaFoldDB" id="A0A9E5DKV7"/>
<keyword evidence="2" id="KW-0812">Transmembrane</keyword>
<dbReference type="Proteomes" id="UP001068021">
    <property type="component" value="Unassembled WGS sequence"/>
</dbReference>
<dbReference type="Proteomes" id="UP001074446">
    <property type="component" value="Unassembled WGS sequence"/>
</dbReference>
<dbReference type="EMBL" id="JAPVER010000020">
    <property type="protein sequence ID" value="MCZ3365786.1"/>
    <property type="molecule type" value="Genomic_DNA"/>
</dbReference>
<keyword evidence="2" id="KW-1133">Transmembrane helix</keyword>
<evidence type="ECO:0000256" key="1">
    <source>
        <dbReference type="SAM" id="Coils"/>
    </source>
</evidence>
<feature type="transmembrane region" description="Helical" evidence="2">
    <location>
        <begin position="132"/>
        <end position="157"/>
    </location>
</feature>